<evidence type="ECO:0000313" key="3">
    <source>
        <dbReference type="EMBL" id="KAE9148799.1"/>
    </source>
</evidence>
<dbReference type="Proteomes" id="UP000429523">
    <property type="component" value="Unassembled WGS sequence"/>
</dbReference>
<dbReference type="EMBL" id="QXGB01000376">
    <property type="protein sequence ID" value="KAE9217351.1"/>
    <property type="molecule type" value="Genomic_DNA"/>
</dbReference>
<dbReference type="EMBL" id="QXGE01000279">
    <property type="protein sequence ID" value="KAE9317484.1"/>
    <property type="molecule type" value="Genomic_DNA"/>
</dbReference>
<proteinExistence type="predicted"/>
<accession>A0A6A3SSW6</accession>
<evidence type="ECO:0000313" key="12">
    <source>
        <dbReference type="Proteomes" id="UP000441208"/>
    </source>
</evidence>
<evidence type="ECO:0000313" key="11">
    <source>
        <dbReference type="Proteomes" id="UP000440732"/>
    </source>
</evidence>
<evidence type="ECO:0000313" key="7">
    <source>
        <dbReference type="Proteomes" id="UP000429523"/>
    </source>
</evidence>
<evidence type="ECO:0000313" key="10">
    <source>
        <dbReference type="Proteomes" id="UP000440367"/>
    </source>
</evidence>
<reference evidence="7 8" key="1">
    <citation type="submission" date="2018-08" db="EMBL/GenBank/DDBJ databases">
        <title>Genomic investigation of the strawberry pathogen Phytophthora fragariae indicates pathogenicity is determined by transcriptional variation in three key races.</title>
        <authorList>
            <person name="Adams T.M."/>
            <person name="Armitage A.D."/>
            <person name="Sobczyk M.K."/>
            <person name="Bates H.J."/>
            <person name="Dunwell J.M."/>
            <person name="Nellist C.F."/>
            <person name="Harrison R.J."/>
        </authorList>
    </citation>
    <scope>NUCLEOTIDE SEQUENCE [LARGE SCALE GENOMIC DNA]</scope>
    <source>
        <strain evidence="6 9">A4</strain>
        <strain evidence="5 10">BC-1</strain>
        <strain evidence="4 8">NOV-27</strain>
        <strain evidence="3 11">NOV-5</strain>
        <strain evidence="2 12">NOV-71</strain>
        <strain evidence="1 7">NOV-9</strain>
    </source>
</reference>
<comment type="caution">
    <text evidence="2">The sequence shown here is derived from an EMBL/GenBank/DDBJ whole genome shotgun (WGS) entry which is preliminary data.</text>
</comment>
<dbReference type="AlphaFoldDB" id="A0A6A3SSW6"/>
<evidence type="ECO:0000313" key="2">
    <source>
        <dbReference type="EMBL" id="KAE9123180.1"/>
    </source>
</evidence>
<dbReference type="Proteomes" id="UP000433483">
    <property type="component" value="Unassembled WGS sequence"/>
</dbReference>
<keyword evidence="8" id="KW-1185">Reference proteome</keyword>
<protein>
    <recommendedName>
        <fullName evidence="13">DDE-1 domain-containing protein</fullName>
    </recommendedName>
</protein>
<evidence type="ECO:0000313" key="8">
    <source>
        <dbReference type="Proteomes" id="UP000433483"/>
    </source>
</evidence>
<evidence type="ECO:0008006" key="13">
    <source>
        <dbReference type="Google" id="ProtNLM"/>
    </source>
</evidence>
<evidence type="ECO:0000313" key="9">
    <source>
        <dbReference type="Proteomes" id="UP000437068"/>
    </source>
</evidence>
<dbReference type="Proteomes" id="UP000440732">
    <property type="component" value="Unassembled WGS sequence"/>
</dbReference>
<evidence type="ECO:0000313" key="5">
    <source>
        <dbReference type="EMBL" id="KAE9243926.1"/>
    </source>
</evidence>
<dbReference type="EMBL" id="QXGD01000307">
    <property type="protein sequence ID" value="KAE9243926.1"/>
    <property type="molecule type" value="Genomic_DNA"/>
</dbReference>
<gene>
    <name evidence="6" type="ORF">PF001_g6830</name>
    <name evidence="5" type="ORF">PF002_g8032</name>
    <name evidence="4" type="ORF">PF005_g8698</name>
    <name evidence="3" type="ORF">PF006_g6659</name>
    <name evidence="2" type="ORF">PF007_g7161</name>
    <name evidence="1" type="ORF">PF009_g7475</name>
</gene>
<organism evidence="2 12">
    <name type="scientific">Phytophthora fragariae</name>
    <dbReference type="NCBI Taxonomy" id="53985"/>
    <lineage>
        <taxon>Eukaryota</taxon>
        <taxon>Sar</taxon>
        <taxon>Stramenopiles</taxon>
        <taxon>Oomycota</taxon>
        <taxon>Peronosporomycetes</taxon>
        <taxon>Peronosporales</taxon>
        <taxon>Peronosporaceae</taxon>
        <taxon>Phytophthora</taxon>
    </lineage>
</organism>
<evidence type="ECO:0000313" key="4">
    <source>
        <dbReference type="EMBL" id="KAE9217351.1"/>
    </source>
</evidence>
<dbReference type="Proteomes" id="UP000437068">
    <property type="component" value="Unassembled WGS sequence"/>
</dbReference>
<sequence>MRAHISRDVKAKCQSRGIEMCVIPGGLTPYLEAEDIAIYRSFKDILCGEINAREESGDVQYTRGGNPRPPAVATVCGWIRRAWRATDSDTVINSISAAGFSENPYDWFIARREVYGERFLDSWAMPDAESEADTFNVGEIDDALDEVTIWHKEQRLGALLCRGHHFD</sequence>
<evidence type="ECO:0000313" key="1">
    <source>
        <dbReference type="EMBL" id="KAE8942785.1"/>
    </source>
</evidence>
<dbReference type="EMBL" id="QXGA01000271">
    <property type="protein sequence ID" value="KAE9148799.1"/>
    <property type="molecule type" value="Genomic_DNA"/>
</dbReference>
<dbReference type="Proteomes" id="UP000440367">
    <property type="component" value="Unassembled WGS sequence"/>
</dbReference>
<dbReference type="Proteomes" id="UP000441208">
    <property type="component" value="Unassembled WGS sequence"/>
</dbReference>
<dbReference type="EMBL" id="QXGF01000288">
    <property type="protein sequence ID" value="KAE8942785.1"/>
    <property type="molecule type" value="Genomic_DNA"/>
</dbReference>
<evidence type="ECO:0000313" key="6">
    <source>
        <dbReference type="EMBL" id="KAE9317484.1"/>
    </source>
</evidence>
<dbReference type="OrthoDB" id="88668at2759"/>
<dbReference type="EMBL" id="QXFZ01000281">
    <property type="protein sequence ID" value="KAE9123180.1"/>
    <property type="molecule type" value="Genomic_DNA"/>
</dbReference>
<name>A0A6A3SSW6_9STRA</name>